<sequence>WAYARPWAAKLFDHQFMVNAILLGNYNRLRDEAVKELGDDFSGRTLQVGCCYGNLTPYLAKRAAKSGGTVDVIDILPMQLKNLGKKVRSGEPVSISLMDAAALDMPDATYDRVVIFLLLHEEPQSYRERTLHEALRVLKPGGKLVVIDYANPVWWHPARFSTIPVYSRLKPYAVDVWNNGLTGVLPEMSESAWKTKSYFGGLFQKLVRIK</sequence>
<dbReference type="NCBIfam" id="NF038261">
    <property type="entry name" value="rhodoquin_RquA"/>
    <property type="match status" value="1"/>
</dbReference>
<keyword evidence="2" id="KW-0808">Transferase</keyword>
<protein>
    <submittedName>
        <fullName evidence="2">Methyltransferase</fullName>
    </submittedName>
</protein>
<reference evidence="2 3" key="1">
    <citation type="journal article" date="2016" name="Nat. Commun.">
        <title>Thousands of microbial genomes shed light on interconnected biogeochemical processes in an aquifer system.</title>
        <authorList>
            <person name="Anantharaman K."/>
            <person name="Brown C.T."/>
            <person name="Hug L.A."/>
            <person name="Sharon I."/>
            <person name="Castelle C.J."/>
            <person name="Probst A.J."/>
            <person name="Thomas B.C."/>
            <person name="Singh A."/>
            <person name="Wilkins M.J."/>
            <person name="Karaoz U."/>
            <person name="Brodie E.L."/>
            <person name="Williams K.H."/>
            <person name="Hubbard S.S."/>
            <person name="Banfield J.F."/>
        </authorList>
    </citation>
    <scope>NUCLEOTIDE SEQUENCE [LARGE SCALE GENOMIC DNA]</scope>
</reference>
<dbReference type="CDD" id="cd02440">
    <property type="entry name" value="AdoMet_MTases"/>
    <property type="match status" value="1"/>
</dbReference>
<dbReference type="Gene3D" id="3.40.50.150">
    <property type="entry name" value="Vaccinia Virus protein VP39"/>
    <property type="match status" value="1"/>
</dbReference>
<proteinExistence type="predicted"/>
<evidence type="ECO:0000259" key="1">
    <source>
        <dbReference type="Pfam" id="PF08241"/>
    </source>
</evidence>
<accession>A0A1G2T3E8</accession>
<dbReference type="Proteomes" id="UP000178612">
    <property type="component" value="Unassembled WGS sequence"/>
</dbReference>
<gene>
    <name evidence="2" type="ORF">A2758_03280</name>
</gene>
<dbReference type="Pfam" id="PF08241">
    <property type="entry name" value="Methyltransf_11"/>
    <property type="match status" value="1"/>
</dbReference>
<name>A0A1G2T3E8_9BACT</name>
<dbReference type="InterPro" id="IPR029063">
    <property type="entry name" value="SAM-dependent_MTases_sf"/>
</dbReference>
<feature type="non-terminal residue" evidence="2">
    <location>
        <position position="1"/>
    </location>
</feature>
<dbReference type="GO" id="GO:0008757">
    <property type="term" value="F:S-adenosylmethionine-dependent methyltransferase activity"/>
    <property type="evidence" value="ECO:0007669"/>
    <property type="project" value="InterPro"/>
</dbReference>
<dbReference type="EMBL" id="MHVJ01000005">
    <property type="protein sequence ID" value="OHA91820.1"/>
    <property type="molecule type" value="Genomic_DNA"/>
</dbReference>
<comment type="caution">
    <text evidence="2">The sequence shown here is derived from an EMBL/GenBank/DDBJ whole genome shotgun (WGS) entry which is preliminary data.</text>
</comment>
<feature type="domain" description="Methyltransferase type 11" evidence="1">
    <location>
        <begin position="46"/>
        <end position="146"/>
    </location>
</feature>
<dbReference type="AlphaFoldDB" id="A0A1G2T3E8"/>
<organism evidence="2 3">
    <name type="scientific">Candidatus Zambryskibacteria bacterium RIFCSPHIGHO2_01_FULL_49_18</name>
    <dbReference type="NCBI Taxonomy" id="1802740"/>
    <lineage>
        <taxon>Bacteria</taxon>
        <taxon>Candidatus Zambryskiibacteriota</taxon>
    </lineage>
</organism>
<evidence type="ECO:0000313" key="2">
    <source>
        <dbReference type="EMBL" id="OHA91820.1"/>
    </source>
</evidence>
<dbReference type="InterPro" id="IPR013216">
    <property type="entry name" value="Methyltransf_11"/>
</dbReference>
<keyword evidence="2" id="KW-0489">Methyltransferase</keyword>
<dbReference type="GO" id="GO:0032259">
    <property type="term" value="P:methylation"/>
    <property type="evidence" value="ECO:0007669"/>
    <property type="project" value="UniProtKB-KW"/>
</dbReference>
<dbReference type="SUPFAM" id="SSF53335">
    <property type="entry name" value="S-adenosyl-L-methionine-dependent methyltransferases"/>
    <property type="match status" value="1"/>
</dbReference>
<evidence type="ECO:0000313" key="3">
    <source>
        <dbReference type="Proteomes" id="UP000178612"/>
    </source>
</evidence>